<dbReference type="PROSITE" id="PS50051">
    <property type="entry name" value="MCM_2"/>
    <property type="match status" value="1"/>
</dbReference>
<dbReference type="GO" id="GO:0017116">
    <property type="term" value="F:single-stranded DNA helicase activity"/>
    <property type="evidence" value="ECO:0007669"/>
    <property type="project" value="TreeGrafter"/>
</dbReference>
<dbReference type="InterPro" id="IPR033762">
    <property type="entry name" value="MCM_OB"/>
</dbReference>
<evidence type="ECO:0000256" key="1">
    <source>
        <dbReference type="ARBA" id="ARBA00004123"/>
    </source>
</evidence>
<dbReference type="GO" id="GO:1902975">
    <property type="term" value="P:mitotic DNA replication initiation"/>
    <property type="evidence" value="ECO:0007669"/>
    <property type="project" value="TreeGrafter"/>
</dbReference>
<evidence type="ECO:0000256" key="13">
    <source>
        <dbReference type="ARBA" id="ARBA00023125"/>
    </source>
</evidence>
<dbReference type="InterPro" id="IPR059098">
    <property type="entry name" value="WHD_MCM2"/>
</dbReference>
<dbReference type="PRINTS" id="PR01657">
    <property type="entry name" value="MCMFAMILY"/>
</dbReference>
<evidence type="ECO:0000313" key="18">
    <source>
        <dbReference type="EMBL" id="CAL5141852.1"/>
    </source>
</evidence>
<evidence type="ECO:0000256" key="2">
    <source>
        <dbReference type="ARBA" id="ARBA00008010"/>
    </source>
</evidence>
<dbReference type="GO" id="GO:0005524">
    <property type="term" value="F:ATP binding"/>
    <property type="evidence" value="ECO:0007669"/>
    <property type="project" value="UniProtKB-KW"/>
</dbReference>
<keyword evidence="13" id="KW-0238">DNA-binding</keyword>
<keyword evidence="14" id="KW-0539">Nucleus</keyword>
<evidence type="ECO:0000256" key="7">
    <source>
        <dbReference type="ARBA" id="ARBA00022741"/>
    </source>
</evidence>
<sequence>MSEPSSRSDRPARHDPGAASPEPEEPPFEDESAAILGDDVGEEEEESGENLFGDDMERDYRPIPELDVYEAEGMAPPDEDIDEMSPAARAEAEREMRRRDREEALATGGLRRDLIADLYGAEEEEEVVPARRRRLAERAAAGMGPDLTEPEGALESIENLEDMKGMSVIEWVQQPATRQEIKNRFRAFLRTFLDENDRNVYAERIVQMARENKQSLHVDYQHLASAEQVLAYFLPEAPQYVLEIFDEAAREVTLARFPRYDRITNTVHVRINDLPLIEDLRCLRHLHLNQLVRTSGVVTSSSSVLPQLSVVRYNCARCGCLLGPFVQRQMGAEVRPSTCPDCQSGGPFELNMEQTVFKNYQRITIQESPGKVPPGRLPRAKDAILLDDLVDSCKPGDEIELTGIYTHSYDGSLNTQQGFPVFATVIIANNIVRKDDKVAVEKLTDEDTRAIIKLSHDERIADRIFASIAPSVYGHEDIKRGIALALFGGEPKNPGGKHKVRGDINVLLCGDPGTAKSQFLKSVEQLAPRSVFTTGQGASAVGLTAYVTRNPMSREWTLEAGALVLADRGVCLIDEFDKMNDQDRTSIHEAMEQQSISISKAGIVTSLQARCTIIAASNPIGGRYDPSMTFTDNVDLSEPILSRFDVLCVVRDTVDPVEDEMLARFVVGSHMRHHPNLTAEERNTLIEQLAESGAAQSGSSPELQPLHQELLKKYIIYAKDRIHPKLSQMDQDKIAAAYADLRRESMSTGSLPITVRHIESVIRISEAHARLHLREFVNDDDVNMALRVMLESFVSTQKYSVMKSMRQTFSRFLSFRRDNQELLLFLLRQLVHDHLAYQRVRQTDGEEWRIEIPERELADRAKQINIGSVRTFLQSDLFRTHHFVYDANRKVILHTV</sequence>
<dbReference type="SMART" id="SM00382">
    <property type="entry name" value="AAA"/>
    <property type="match status" value="1"/>
</dbReference>
<dbReference type="FunFam" id="3.40.50.300:FF:000138">
    <property type="entry name" value="DNA helicase"/>
    <property type="match status" value="1"/>
</dbReference>
<dbReference type="Gene3D" id="3.40.50.300">
    <property type="entry name" value="P-loop containing nucleotide triphosphate hydrolases"/>
    <property type="match status" value="1"/>
</dbReference>
<evidence type="ECO:0000256" key="9">
    <source>
        <dbReference type="ARBA" id="ARBA00022801"/>
    </source>
</evidence>
<dbReference type="InterPro" id="IPR027925">
    <property type="entry name" value="MCM_N"/>
</dbReference>
<feature type="domain" description="MCM C-terminal AAA(+) ATPase" evidence="17">
    <location>
        <begin position="460"/>
        <end position="666"/>
    </location>
</feature>
<name>A0AAV2TYB4_CALDB</name>
<dbReference type="Gene3D" id="2.40.50.140">
    <property type="entry name" value="Nucleic acid-binding proteins"/>
    <property type="match status" value="1"/>
</dbReference>
<proteinExistence type="inferred from homology"/>
<dbReference type="PRINTS" id="PR01658">
    <property type="entry name" value="MCMPROTEIN2"/>
</dbReference>
<dbReference type="Pfam" id="PF17855">
    <property type="entry name" value="MCM_lid"/>
    <property type="match status" value="1"/>
</dbReference>
<feature type="compositionally biased region" description="Basic and acidic residues" evidence="16">
    <location>
        <begin position="1"/>
        <end position="16"/>
    </location>
</feature>
<dbReference type="SUPFAM" id="SSF50249">
    <property type="entry name" value="Nucleic acid-binding proteins"/>
    <property type="match status" value="1"/>
</dbReference>
<feature type="region of interest" description="Disordered" evidence="16">
    <location>
        <begin position="1"/>
        <end position="104"/>
    </location>
</feature>
<dbReference type="Proteomes" id="UP001497525">
    <property type="component" value="Unassembled WGS sequence"/>
</dbReference>
<dbReference type="Gene3D" id="3.30.1640.10">
    <property type="entry name" value="mini-chromosome maintenance (MCM) complex, chain A, domain 1"/>
    <property type="match status" value="1"/>
</dbReference>
<keyword evidence="7" id="KW-0547">Nucleotide-binding</keyword>
<evidence type="ECO:0000256" key="11">
    <source>
        <dbReference type="ARBA" id="ARBA00022833"/>
    </source>
</evidence>
<dbReference type="GO" id="GO:0008270">
    <property type="term" value="F:zinc ion binding"/>
    <property type="evidence" value="ECO:0007669"/>
    <property type="project" value="UniProtKB-KW"/>
</dbReference>
<dbReference type="GO" id="GO:0003697">
    <property type="term" value="F:single-stranded DNA binding"/>
    <property type="evidence" value="ECO:0007669"/>
    <property type="project" value="TreeGrafter"/>
</dbReference>
<dbReference type="PROSITE" id="PS00847">
    <property type="entry name" value="MCM_1"/>
    <property type="match status" value="1"/>
</dbReference>
<dbReference type="Pfam" id="PF00493">
    <property type="entry name" value="MCM"/>
    <property type="match status" value="1"/>
</dbReference>
<keyword evidence="6" id="KW-0479">Metal-binding</keyword>
<dbReference type="InterPro" id="IPR027417">
    <property type="entry name" value="P-loop_NTPase"/>
</dbReference>
<keyword evidence="8" id="KW-0863">Zinc-finger</keyword>
<dbReference type="GO" id="GO:0016787">
    <property type="term" value="F:hydrolase activity"/>
    <property type="evidence" value="ECO:0007669"/>
    <property type="project" value="UniProtKB-KW"/>
</dbReference>
<evidence type="ECO:0000313" key="19">
    <source>
        <dbReference type="Proteomes" id="UP001497525"/>
    </source>
</evidence>
<dbReference type="CDD" id="cd17753">
    <property type="entry name" value="MCM2"/>
    <property type="match status" value="1"/>
</dbReference>
<dbReference type="InterPro" id="IPR041562">
    <property type="entry name" value="MCM_lid"/>
</dbReference>
<dbReference type="SUPFAM" id="SSF52540">
    <property type="entry name" value="P-loop containing nucleoside triphosphate hydrolases"/>
    <property type="match status" value="1"/>
</dbReference>
<keyword evidence="15" id="KW-0131">Cell cycle</keyword>
<evidence type="ECO:0000256" key="14">
    <source>
        <dbReference type="ARBA" id="ARBA00023242"/>
    </source>
</evidence>
<feature type="compositionally biased region" description="Acidic residues" evidence="16">
    <location>
        <begin position="22"/>
        <end position="32"/>
    </location>
</feature>
<accession>A0AAV2TYB4</accession>
<comment type="subcellular location">
    <subcellularLocation>
        <location evidence="1">Nucleus</location>
    </subcellularLocation>
</comment>
<dbReference type="Pfam" id="PF12619">
    <property type="entry name" value="MCM2_N"/>
    <property type="match status" value="1"/>
</dbReference>
<reference evidence="18" key="1">
    <citation type="submission" date="2024-06" db="EMBL/GenBank/DDBJ databases">
        <authorList>
            <person name="Liu X."/>
            <person name="Lenzi L."/>
            <person name="Haldenby T S."/>
            <person name="Uol C."/>
        </authorList>
    </citation>
    <scope>NUCLEOTIDE SEQUENCE</scope>
</reference>
<evidence type="ECO:0000259" key="17">
    <source>
        <dbReference type="PROSITE" id="PS50051"/>
    </source>
</evidence>
<comment type="similarity">
    <text evidence="2">Belongs to the MCM family.</text>
</comment>
<dbReference type="GO" id="GO:0043138">
    <property type="term" value="F:3'-5' DNA helicase activity"/>
    <property type="evidence" value="ECO:0007669"/>
    <property type="project" value="TreeGrafter"/>
</dbReference>
<dbReference type="InterPro" id="IPR008045">
    <property type="entry name" value="MCM2"/>
</dbReference>
<dbReference type="AlphaFoldDB" id="A0AAV2TYB4"/>
<feature type="compositionally biased region" description="Acidic residues" evidence="16">
    <location>
        <begin position="39"/>
        <end position="57"/>
    </location>
</feature>
<dbReference type="GO" id="GO:0042555">
    <property type="term" value="C:MCM complex"/>
    <property type="evidence" value="ECO:0007669"/>
    <property type="project" value="InterPro"/>
</dbReference>
<keyword evidence="12" id="KW-0067">ATP-binding</keyword>
<dbReference type="EMBL" id="CAXLJL010000933">
    <property type="protein sequence ID" value="CAL5141852.1"/>
    <property type="molecule type" value="Genomic_DNA"/>
</dbReference>
<dbReference type="InterPro" id="IPR012340">
    <property type="entry name" value="NA-bd_OB-fold"/>
</dbReference>
<dbReference type="PANTHER" id="PTHR11630">
    <property type="entry name" value="DNA REPLICATION LICENSING FACTOR MCM FAMILY MEMBER"/>
    <property type="match status" value="1"/>
</dbReference>
<dbReference type="Pfam" id="PF14551">
    <property type="entry name" value="MCM_N"/>
    <property type="match status" value="1"/>
</dbReference>
<dbReference type="SMART" id="SM00350">
    <property type="entry name" value="MCM"/>
    <property type="match status" value="1"/>
</dbReference>
<evidence type="ECO:0000256" key="10">
    <source>
        <dbReference type="ARBA" id="ARBA00022806"/>
    </source>
</evidence>
<gene>
    <name evidence="18" type="ORF">CDAUBV1_LOCUS17154</name>
</gene>
<comment type="caution">
    <text evidence="18">The sequence shown here is derived from an EMBL/GenBank/DDBJ whole genome shotgun (WGS) entry which is preliminary data.</text>
</comment>
<keyword evidence="9" id="KW-0378">Hydrolase</keyword>
<evidence type="ECO:0000256" key="5">
    <source>
        <dbReference type="ARBA" id="ARBA00022705"/>
    </source>
</evidence>
<dbReference type="GO" id="GO:0000727">
    <property type="term" value="P:double-strand break repair via break-induced replication"/>
    <property type="evidence" value="ECO:0007669"/>
    <property type="project" value="TreeGrafter"/>
</dbReference>
<evidence type="ECO:0000256" key="16">
    <source>
        <dbReference type="SAM" id="MobiDB-lite"/>
    </source>
</evidence>
<keyword evidence="5" id="KW-0235">DNA replication</keyword>
<organism evidence="18 19">
    <name type="scientific">Calicophoron daubneyi</name>
    <name type="common">Rumen fluke</name>
    <name type="synonym">Paramphistomum daubneyi</name>
    <dbReference type="NCBI Taxonomy" id="300641"/>
    <lineage>
        <taxon>Eukaryota</taxon>
        <taxon>Metazoa</taxon>
        <taxon>Spiralia</taxon>
        <taxon>Lophotrochozoa</taxon>
        <taxon>Platyhelminthes</taxon>
        <taxon>Trematoda</taxon>
        <taxon>Digenea</taxon>
        <taxon>Plagiorchiida</taxon>
        <taxon>Pronocephalata</taxon>
        <taxon>Paramphistomoidea</taxon>
        <taxon>Paramphistomidae</taxon>
        <taxon>Calicophoron</taxon>
    </lineage>
</organism>
<evidence type="ECO:0000256" key="6">
    <source>
        <dbReference type="ARBA" id="ARBA00022723"/>
    </source>
</evidence>
<dbReference type="EC" id="3.6.4.12" evidence="3"/>
<dbReference type="Pfam" id="PF23669">
    <property type="entry name" value="WHD_MCM2"/>
    <property type="match status" value="1"/>
</dbReference>
<feature type="compositionally biased region" description="Basic and acidic residues" evidence="16">
    <location>
        <begin position="90"/>
        <end position="104"/>
    </location>
</feature>
<evidence type="ECO:0000256" key="12">
    <source>
        <dbReference type="ARBA" id="ARBA00022840"/>
    </source>
</evidence>
<evidence type="ECO:0000256" key="15">
    <source>
        <dbReference type="ARBA" id="ARBA00023306"/>
    </source>
</evidence>
<dbReference type="InterPro" id="IPR003593">
    <property type="entry name" value="AAA+_ATPase"/>
</dbReference>
<evidence type="ECO:0000256" key="4">
    <source>
        <dbReference type="ARBA" id="ARBA00018925"/>
    </source>
</evidence>
<keyword evidence="10" id="KW-0347">Helicase</keyword>
<evidence type="ECO:0000256" key="3">
    <source>
        <dbReference type="ARBA" id="ARBA00012551"/>
    </source>
</evidence>
<dbReference type="GO" id="GO:0005634">
    <property type="term" value="C:nucleus"/>
    <property type="evidence" value="ECO:0007669"/>
    <property type="project" value="UniProtKB-SubCell"/>
</dbReference>
<dbReference type="Pfam" id="PF17207">
    <property type="entry name" value="MCM_OB"/>
    <property type="match status" value="1"/>
</dbReference>
<dbReference type="InterPro" id="IPR001208">
    <property type="entry name" value="MCM_dom"/>
</dbReference>
<evidence type="ECO:0000256" key="8">
    <source>
        <dbReference type="ARBA" id="ARBA00022771"/>
    </source>
</evidence>
<dbReference type="PANTHER" id="PTHR11630:SF44">
    <property type="entry name" value="DNA REPLICATION LICENSING FACTOR MCM2"/>
    <property type="match status" value="1"/>
</dbReference>
<keyword evidence="11" id="KW-0862">Zinc</keyword>
<dbReference type="InterPro" id="IPR018525">
    <property type="entry name" value="MCM_CS"/>
</dbReference>
<dbReference type="Gene3D" id="2.20.28.10">
    <property type="match status" value="1"/>
</dbReference>
<dbReference type="InterPro" id="IPR031327">
    <property type="entry name" value="MCM"/>
</dbReference>
<protein>
    <recommendedName>
        <fullName evidence="4">DNA replication licensing factor MCM2</fullName>
        <ecNumber evidence="3">3.6.4.12</ecNumber>
    </recommendedName>
</protein>